<dbReference type="InterPro" id="IPR016163">
    <property type="entry name" value="Ald_DH_C"/>
</dbReference>
<gene>
    <name evidence="6" type="ORF">CROQUDRAFT_54431</name>
</gene>
<comment type="similarity">
    <text evidence="1 4">Belongs to the aldehyde dehydrogenase family.</text>
</comment>
<dbReference type="InterPro" id="IPR016162">
    <property type="entry name" value="Ald_DH_N"/>
</dbReference>
<feature type="active site" evidence="3">
    <location>
        <position position="265"/>
    </location>
</feature>
<evidence type="ECO:0000256" key="3">
    <source>
        <dbReference type="PROSITE-ProRule" id="PRU10007"/>
    </source>
</evidence>
<dbReference type="GO" id="GO:0004030">
    <property type="term" value="F:aldehyde dehydrogenase [NAD(P)+] activity"/>
    <property type="evidence" value="ECO:0007669"/>
    <property type="project" value="UniProtKB-ARBA"/>
</dbReference>
<dbReference type="Pfam" id="PF00171">
    <property type="entry name" value="Aldedh"/>
    <property type="match status" value="1"/>
</dbReference>
<dbReference type="InterPro" id="IPR029510">
    <property type="entry name" value="Ald_DH_CS_GLU"/>
</dbReference>
<dbReference type="CDD" id="cd07091">
    <property type="entry name" value="ALDH_F1-2_Ald2-like"/>
    <property type="match status" value="1"/>
</dbReference>
<evidence type="ECO:0000313" key="6">
    <source>
        <dbReference type="EMBL" id="KAG0139639.1"/>
    </source>
</evidence>
<dbReference type="Gene3D" id="3.40.309.10">
    <property type="entry name" value="Aldehyde Dehydrogenase, Chain A, domain 2"/>
    <property type="match status" value="1"/>
</dbReference>
<comment type="caution">
    <text evidence="6">The sequence shown here is derived from an EMBL/GenBank/DDBJ whole genome shotgun (WGS) entry which is preliminary data.</text>
</comment>
<proteinExistence type="inferred from homology"/>
<name>A0A9P6N8I1_9BASI</name>
<dbReference type="Gene3D" id="3.40.605.10">
    <property type="entry name" value="Aldehyde Dehydrogenase, Chain A, domain 1"/>
    <property type="match status" value="1"/>
</dbReference>
<protein>
    <recommendedName>
        <fullName evidence="5">Aldehyde dehydrogenase domain-containing protein</fullName>
    </recommendedName>
</protein>
<feature type="domain" description="Aldehyde dehydrogenase" evidence="5">
    <location>
        <begin position="32"/>
        <end position="488"/>
    </location>
</feature>
<dbReference type="FunFam" id="3.40.605.10:FF:000026">
    <property type="entry name" value="Aldehyde dehydrogenase, putative"/>
    <property type="match status" value="1"/>
</dbReference>
<dbReference type="OrthoDB" id="310895at2759"/>
<evidence type="ECO:0000256" key="2">
    <source>
        <dbReference type="ARBA" id="ARBA00023002"/>
    </source>
</evidence>
<dbReference type="EMBL" id="MU167547">
    <property type="protein sequence ID" value="KAG0139639.1"/>
    <property type="molecule type" value="Genomic_DNA"/>
</dbReference>
<dbReference type="AlphaFoldDB" id="A0A9P6N8I1"/>
<reference evidence="6" key="1">
    <citation type="submission" date="2013-11" db="EMBL/GenBank/DDBJ databases">
        <title>Genome sequence of the fusiform rust pathogen reveals effectors for host alternation and coevolution with pine.</title>
        <authorList>
            <consortium name="DOE Joint Genome Institute"/>
            <person name="Smith K."/>
            <person name="Pendleton A."/>
            <person name="Kubisiak T."/>
            <person name="Anderson C."/>
            <person name="Salamov A."/>
            <person name="Aerts A."/>
            <person name="Riley R."/>
            <person name="Clum A."/>
            <person name="Lindquist E."/>
            <person name="Ence D."/>
            <person name="Campbell M."/>
            <person name="Kronenberg Z."/>
            <person name="Feau N."/>
            <person name="Dhillon B."/>
            <person name="Hamelin R."/>
            <person name="Burleigh J."/>
            <person name="Smith J."/>
            <person name="Yandell M."/>
            <person name="Nelson C."/>
            <person name="Grigoriev I."/>
            <person name="Davis J."/>
        </authorList>
    </citation>
    <scope>NUCLEOTIDE SEQUENCE</scope>
    <source>
        <strain evidence="6">G11</strain>
    </source>
</reference>
<evidence type="ECO:0000256" key="4">
    <source>
        <dbReference type="RuleBase" id="RU003345"/>
    </source>
</evidence>
<sequence length="496" mass="53750">MSPSVTLHFPPGSNFEPITLETGLFIDNQFIDATGQATLETVDPSSGKSLGRVSAAQKVDIDKAVEAAAKAFKDVWGLKTPGHERGHLLIKLAEAIESNADAIAAIEALDNGKAYSFARNFDVPEAANSLRYYAGWADKNHGQVIEVNDAKMAFTRHEPIGVVGQIIPCLLMFTWKIAPALATGNTVVIKPSELTPLSALFMARLIAKIFPPGVINIVVGEGSIAGAAIASHMKIGAVAFTGSTMIGKSIMKAAADSNLKRVTLELGGKSPTVIFEDADLPQAVKWSGFGVFFNQGQTCASGSRVYVHEKIYDRYIADLETYAKNLKVGTPFEHDTFQGPQISQKRCDSIMDYIKSGKEDGAKCLVGGKRLREEGFFIEPTIFTNVKPEMKIVREEIFGPVVVVTKFKDEEELVKMANDSIYGLAAAVFTKDINRAFKVANQIHAGMIWVNCHSKVHSQVAFGGTKQSGIGREMGEYALSNYTCVKAVHVNLTERI</sequence>
<evidence type="ECO:0000259" key="5">
    <source>
        <dbReference type="Pfam" id="PF00171"/>
    </source>
</evidence>
<keyword evidence="2 4" id="KW-0560">Oxidoreductase</keyword>
<evidence type="ECO:0000313" key="7">
    <source>
        <dbReference type="Proteomes" id="UP000886653"/>
    </source>
</evidence>
<evidence type="ECO:0000256" key="1">
    <source>
        <dbReference type="ARBA" id="ARBA00009986"/>
    </source>
</evidence>
<dbReference type="FunFam" id="3.40.605.10:FF:000050">
    <property type="entry name" value="Aldehyde dehydrogenase, mitochondrial"/>
    <property type="match status" value="1"/>
</dbReference>
<dbReference type="InterPro" id="IPR016161">
    <property type="entry name" value="Ald_DH/histidinol_DH"/>
</dbReference>
<organism evidence="6 7">
    <name type="scientific">Cronartium quercuum f. sp. fusiforme G11</name>
    <dbReference type="NCBI Taxonomy" id="708437"/>
    <lineage>
        <taxon>Eukaryota</taxon>
        <taxon>Fungi</taxon>
        <taxon>Dikarya</taxon>
        <taxon>Basidiomycota</taxon>
        <taxon>Pucciniomycotina</taxon>
        <taxon>Pucciniomycetes</taxon>
        <taxon>Pucciniales</taxon>
        <taxon>Coleosporiaceae</taxon>
        <taxon>Cronartium</taxon>
    </lineage>
</organism>
<keyword evidence="7" id="KW-1185">Reference proteome</keyword>
<dbReference type="PANTHER" id="PTHR11699">
    <property type="entry name" value="ALDEHYDE DEHYDROGENASE-RELATED"/>
    <property type="match status" value="1"/>
</dbReference>
<dbReference type="SUPFAM" id="SSF53720">
    <property type="entry name" value="ALDH-like"/>
    <property type="match status" value="1"/>
</dbReference>
<accession>A0A9P6N8I1</accession>
<dbReference type="PROSITE" id="PS00687">
    <property type="entry name" value="ALDEHYDE_DEHYDR_GLU"/>
    <property type="match status" value="1"/>
</dbReference>
<dbReference type="Proteomes" id="UP000886653">
    <property type="component" value="Unassembled WGS sequence"/>
</dbReference>
<dbReference type="InterPro" id="IPR015590">
    <property type="entry name" value="Aldehyde_DH_dom"/>
</dbReference>
<dbReference type="FunFam" id="3.40.309.10:FF:000012">
    <property type="entry name" value="Betaine aldehyde dehydrogenase"/>
    <property type="match status" value="1"/>
</dbReference>